<reference evidence="11" key="2">
    <citation type="submission" date="2014-03" db="EMBL/GenBank/DDBJ databases">
        <title>The whipworm genome and dual-species transcriptomics of an intimate host-pathogen interaction.</title>
        <authorList>
            <person name="Foth B.J."/>
            <person name="Tsai I.J."/>
            <person name="Reid A.J."/>
            <person name="Bancroft A.J."/>
            <person name="Nichol S."/>
            <person name="Tracey A."/>
            <person name="Holroyd N."/>
            <person name="Cotton J.A."/>
            <person name="Stanley E.J."/>
            <person name="Zarowiecki M."/>
            <person name="Liu J.Z."/>
            <person name="Huckvale T."/>
            <person name="Cooper P.J."/>
            <person name="Grencis R.K."/>
            <person name="Berriman M."/>
        </authorList>
    </citation>
    <scope>NUCLEOTIDE SEQUENCE [LARGE SCALE GENOMIC DNA]</scope>
    <source>
        <strain evidence="11">Edinburgh</strain>
    </source>
</reference>
<dbReference type="PROSITE" id="PS00027">
    <property type="entry name" value="HOMEOBOX_1"/>
    <property type="match status" value="1"/>
</dbReference>
<feature type="region of interest" description="Disordered" evidence="9">
    <location>
        <begin position="1"/>
        <end position="54"/>
    </location>
</feature>
<dbReference type="PANTHER" id="PTHR24338:SF0">
    <property type="entry name" value="MUSCLE SEGMENTATION HOMEOBOX"/>
    <property type="match status" value="1"/>
</dbReference>
<evidence type="ECO:0000313" key="13">
    <source>
        <dbReference type="WBParaSite" id="TMUE_2000006518.1"/>
    </source>
</evidence>
<dbReference type="InterPro" id="IPR001356">
    <property type="entry name" value="HD"/>
</dbReference>
<feature type="domain" description="Homeobox" evidence="10">
    <location>
        <begin position="179"/>
        <end position="239"/>
    </location>
</feature>
<dbReference type="SUPFAM" id="SSF46689">
    <property type="entry name" value="Homeodomain-like"/>
    <property type="match status" value="1"/>
</dbReference>
<keyword evidence="11" id="KW-1185">Reference proteome</keyword>
<keyword evidence="4 7" id="KW-0371">Homeobox</keyword>
<reference evidence="12 13" key="3">
    <citation type="submission" date="2019-12" db="UniProtKB">
        <authorList>
            <consortium name="WormBaseParasite"/>
        </authorList>
    </citation>
    <scope>IDENTIFICATION</scope>
</reference>
<evidence type="ECO:0000256" key="8">
    <source>
        <dbReference type="RuleBase" id="RU000682"/>
    </source>
</evidence>
<dbReference type="AlphaFoldDB" id="A0A5S6PZ53"/>
<evidence type="ECO:0000256" key="5">
    <source>
        <dbReference type="ARBA" id="ARBA00023242"/>
    </source>
</evidence>
<comment type="similarity">
    <text evidence="6">Belongs to the Msh homeobox family.</text>
</comment>
<sequence>MEQNNVKLTKTNESIMQATDDQSPYEQNHLSTGQPAMDDSRSNGSSKMLAPRPTGQKLPFGVESLIATPHVPKNPVANWMLPLQAKPGKEMEMGCSFCHVQDPLSRTFLVPMIFSEPNAVRPHSSNFFPGMRAPTRPYPTVMGTNQWCPAAAENIKRNGGSLITGELPALVKCQLKRQKGNRKPRTPFTTHQLLNLERKFRQKQYLSVSERAEFSTSLNLTETQVKIWFQNRRAKAKRMKEIESARLKASNAALYKPALPTILASYPTNPLQYIHDEHLASTSGLLLPQPVFLQHPVSRY</sequence>
<dbReference type="WBParaSite" id="TMUE_0000000275.1">
    <property type="protein sequence ID" value="TMUE_0000000275.1"/>
    <property type="gene ID" value="WBGene00296216"/>
</dbReference>
<dbReference type="CDD" id="cd00086">
    <property type="entry name" value="homeodomain"/>
    <property type="match status" value="1"/>
</dbReference>
<feature type="DNA-binding region" description="Homeobox" evidence="7">
    <location>
        <begin position="181"/>
        <end position="240"/>
    </location>
</feature>
<dbReference type="GO" id="GO:0000977">
    <property type="term" value="F:RNA polymerase II transcription regulatory region sequence-specific DNA binding"/>
    <property type="evidence" value="ECO:0007669"/>
    <property type="project" value="TreeGrafter"/>
</dbReference>
<dbReference type="WBParaSite" id="TMUE_2000006518.1">
    <property type="protein sequence ID" value="TMUE_2000006518.1"/>
    <property type="gene ID" value="WBGene00294417"/>
</dbReference>
<dbReference type="PROSITE" id="PS50071">
    <property type="entry name" value="HOMEOBOX_2"/>
    <property type="match status" value="1"/>
</dbReference>
<evidence type="ECO:0000256" key="4">
    <source>
        <dbReference type="ARBA" id="ARBA00023155"/>
    </source>
</evidence>
<evidence type="ECO:0000313" key="11">
    <source>
        <dbReference type="Proteomes" id="UP000046395"/>
    </source>
</evidence>
<protein>
    <submittedName>
        <fullName evidence="12 13">Homeobox domain-containing protein</fullName>
    </submittedName>
</protein>
<dbReference type="GO" id="GO:0000981">
    <property type="term" value="F:DNA-binding transcription factor activity, RNA polymerase II-specific"/>
    <property type="evidence" value="ECO:0007669"/>
    <property type="project" value="InterPro"/>
</dbReference>
<dbReference type="GO" id="GO:0048598">
    <property type="term" value="P:embryonic morphogenesis"/>
    <property type="evidence" value="ECO:0007669"/>
    <property type="project" value="TreeGrafter"/>
</dbReference>
<dbReference type="InterPro" id="IPR050674">
    <property type="entry name" value="Msh_Homeobox_Regulators"/>
</dbReference>
<dbReference type="Gene3D" id="1.10.10.60">
    <property type="entry name" value="Homeodomain-like"/>
    <property type="match status" value="1"/>
</dbReference>
<dbReference type="InterPro" id="IPR020479">
    <property type="entry name" value="HD_metazoa"/>
</dbReference>
<dbReference type="Proteomes" id="UP000046395">
    <property type="component" value="Unassembled WGS sequence"/>
</dbReference>
<evidence type="ECO:0000313" key="12">
    <source>
        <dbReference type="WBParaSite" id="TMUE_0000000275.1"/>
    </source>
</evidence>
<proteinExistence type="inferred from homology"/>
<dbReference type="PRINTS" id="PR00024">
    <property type="entry name" value="HOMEOBOX"/>
</dbReference>
<evidence type="ECO:0000259" key="10">
    <source>
        <dbReference type="PROSITE" id="PS50071"/>
    </source>
</evidence>
<evidence type="ECO:0000256" key="2">
    <source>
        <dbReference type="ARBA" id="ARBA00022473"/>
    </source>
</evidence>
<dbReference type="GO" id="GO:0005634">
    <property type="term" value="C:nucleus"/>
    <property type="evidence" value="ECO:0007669"/>
    <property type="project" value="UniProtKB-SubCell"/>
</dbReference>
<keyword evidence="3 7" id="KW-0238">DNA-binding</keyword>
<evidence type="ECO:0000256" key="3">
    <source>
        <dbReference type="ARBA" id="ARBA00023125"/>
    </source>
</evidence>
<accession>A0A5S6PZ53</accession>
<dbReference type="InterPro" id="IPR009057">
    <property type="entry name" value="Homeodomain-like_sf"/>
</dbReference>
<dbReference type="Pfam" id="PF00046">
    <property type="entry name" value="Homeodomain"/>
    <property type="match status" value="1"/>
</dbReference>
<dbReference type="InterPro" id="IPR017970">
    <property type="entry name" value="Homeobox_CS"/>
</dbReference>
<evidence type="ECO:0000256" key="9">
    <source>
        <dbReference type="SAM" id="MobiDB-lite"/>
    </source>
</evidence>
<keyword evidence="2" id="KW-0217">Developmental protein</keyword>
<keyword evidence="5 7" id="KW-0539">Nucleus</keyword>
<comment type="subcellular location">
    <subcellularLocation>
        <location evidence="1 7 8">Nucleus</location>
    </subcellularLocation>
</comment>
<dbReference type="STRING" id="70415.A0A5S6PZ53"/>
<evidence type="ECO:0000256" key="6">
    <source>
        <dbReference type="ARBA" id="ARBA00038425"/>
    </source>
</evidence>
<evidence type="ECO:0000256" key="7">
    <source>
        <dbReference type="PROSITE-ProRule" id="PRU00108"/>
    </source>
</evidence>
<feature type="compositionally biased region" description="Polar residues" evidence="9">
    <location>
        <begin position="1"/>
        <end position="34"/>
    </location>
</feature>
<reference evidence="11" key="1">
    <citation type="submission" date="2013-11" db="EMBL/GenBank/DDBJ databases">
        <authorList>
            <person name="Aslett M."/>
        </authorList>
    </citation>
    <scope>NUCLEOTIDE SEQUENCE [LARGE SCALE GENOMIC DNA]</scope>
    <source>
        <strain evidence="11">Edinburgh</strain>
    </source>
</reference>
<organism evidence="11 12">
    <name type="scientific">Trichuris muris</name>
    <name type="common">Mouse whipworm</name>
    <dbReference type="NCBI Taxonomy" id="70415"/>
    <lineage>
        <taxon>Eukaryota</taxon>
        <taxon>Metazoa</taxon>
        <taxon>Ecdysozoa</taxon>
        <taxon>Nematoda</taxon>
        <taxon>Enoplea</taxon>
        <taxon>Dorylaimia</taxon>
        <taxon>Trichinellida</taxon>
        <taxon>Trichuridae</taxon>
        <taxon>Trichuris</taxon>
    </lineage>
</organism>
<name>A0A5S6PZ53_TRIMR</name>
<dbReference type="SMART" id="SM00389">
    <property type="entry name" value="HOX"/>
    <property type="match status" value="1"/>
</dbReference>
<evidence type="ECO:0000256" key="1">
    <source>
        <dbReference type="ARBA" id="ARBA00004123"/>
    </source>
</evidence>
<dbReference type="PANTHER" id="PTHR24338">
    <property type="entry name" value="HOMEOBOX PROTEIN MSX"/>
    <property type="match status" value="1"/>
</dbReference>